<name>A0A1B6LBF7_9HEMI</name>
<dbReference type="GO" id="GO:0005886">
    <property type="term" value="C:plasma membrane"/>
    <property type="evidence" value="ECO:0007669"/>
    <property type="project" value="TreeGrafter"/>
</dbReference>
<dbReference type="InterPro" id="IPR000425">
    <property type="entry name" value="MIP"/>
</dbReference>
<reference evidence="8" key="1">
    <citation type="submission" date="2015-11" db="EMBL/GenBank/DDBJ databases">
        <title>De novo transcriptome assembly of four potential Pierce s Disease insect vectors from Arizona vineyards.</title>
        <authorList>
            <person name="Tassone E.E."/>
        </authorList>
    </citation>
    <scope>NUCLEOTIDE SEQUENCE</scope>
</reference>
<evidence type="ECO:0000256" key="3">
    <source>
        <dbReference type="ARBA" id="ARBA00022692"/>
    </source>
</evidence>
<dbReference type="AlphaFoldDB" id="A0A1B6LBF7"/>
<organism evidence="8">
    <name type="scientific">Graphocephala atropunctata</name>
    <dbReference type="NCBI Taxonomy" id="36148"/>
    <lineage>
        <taxon>Eukaryota</taxon>
        <taxon>Metazoa</taxon>
        <taxon>Ecdysozoa</taxon>
        <taxon>Arthropoda</taxon>
        <taxon>Hexapoda</taxon>
        <taxon>Insecta</taxon>
        <taxon>Pterygota</taxon>
        <taxon>Neoptera</taxon>
        <taxon>Paraneoptera</taxon>
        <taxon>Hemiptera</taxon>
        <taxon>Auchenorrhyncha</taxon>
        <taxon>Membracoidea</taxon>
        <taxon>Cicadellidae</taxon>
        <taxon>Cicadellinae</taxon>
        <taxon>Cicadellini</taxon>
        <taxon>Graphocephala</taxon>
    </lineage>
</organism>
<dbReference type="Pfam" id="PF00230">
    <property type="entry name" value="MIP"/>
    <property type="match status" value="1"/>
</dbReference>
<dbReference type="InterPro" id="IPR023271">
    <property type="entry name" value="Aquaporin-like"/>
</dbReference>
<proteinExistence type="inferred from homology"/>
<feature type="transmembrane region" description="Helical" evidence="7">
    <location>
        <begin position="242"/>
        <end position="265"/>
    </location>
</feature>
<dbReference type="InterPro" id="IPR034294">
    <property type="entry name" value="Aquaporin_transptr"/>
</dbReference>
<accession>A0A1B6LBF7</accession>
<evidence type="ECO:0008006" key="9">
    <source>
        <dbReference type="Google" id="ProtNLM"/>
    </source>
</evidence>
<dbReference type="Gene3D" id="1.20.1080.10">
    <property type="entry name" value="Glycerol uptake facilitator protein"/>
    <property type="match status" value="1"/>
</dbReference>
<keyword evidence="4 7" id="KW-1133">Transmembrane helix</keyword>
<gene>
    <name evidence="8" type="ORF">g.5238</name>
</gene>
<comment type="similarity">
    <text evidence="2 6">Belongs to the MIP/aquaporin (TC 1.A.8) family.</text>
</comment>
<evidence type="ECO:0000256" key="7">
    <source>
        <dbReference type="SAM" id="Phobius"/>
    </source>
</evidence>
<dbReference type="EMBL" id="GEBQ01018972">
    <property type="protein sequence ID" value="JAT21005.1"/>
    <property type="molecule type" value="Transcribed_RNA"/>
</dbReference>
<dbReference type="PANTHER" id="PTHR19139:SF199">
    <property type="entry name" value="MIP17260P"/>
    <property type="match status" value="1"/>
</dbReference>
<evidence type="ECO:0000256" key="2">
    <source>
        <dbReference type="ARBA" id="ARBA00006175"/>
    </source>
</evidence>
<sequence>MVTRQQSILFTDEESKEVKVYTFSEDDAKGKEKKKSKVSLWRQDLKRPWHVAHRAAVEFLGTTFLVYFATTTCAQFPDNGGVLQRSLTMTCIYATLIQALSFTGGCHLNPMVTIGFAVLGKVSWVRVMAYTNAQYVAAVLGTYIYKITTPEDMQGFALCANKLNEDIGVTWWQGLLVEALVTSAMTWAVFTVTDERGRLRPGGFVVIGLAYGAGHLMAIPLTSAGMNPARSLGPAVLGKYWIHNWVFAFGPQIGIKLAALAYWLVNKREENPANVTNEQPKYEAGKGDEQL</sequence>
<evidence type="ECO:0000256" key="6">
    <source>
        <dbReference type="RuleBase" id="RU000477"/>
    </source>
</evidence>
<evidence type="ECO:0000256" key="4">
    <source>
        <dbReference type="ARBA" id="ARBA00022989"/>
    </source>
</evidence>
<keyword evidence="5 7" id="KW-0472">Membrane</keyword>
<feature type="transmembrane region" description="Helical" evidence="7">
    <location>
        <begin position="202"/>
        <end position="222"/>
    </location>
</feature>
<evidence type="ECO:0000256" key="1">
    <source>
        <dbReference type="ARBA" id="ARBA00004141"/>
    </source>
</evidence>
<dbReference type="PRINTS" id="PR00783">
    <property type="entry name" value="MINTRINSICP"/>
</dbReference>
<keyword evidence="6" id="KW-0813">Transport</keyword>
<dbReference type="GO" id="GO:0015267">
    <property type="term" value="F:channel activity"/>
    <property type="evidence" value="ECO:0007669"/>
    <property type="project" value="InterPro"/>
</dbReference>
<evidence type="ECO:0000313" key="8">
    <source>
        <dbReference type="EMBL" id="JAT21005.1"/>
    </source>
</evidence>
<dbReference type="PANTHER" id="PTHR19139">
    <property type="entry name" value="AQUAPORIN TRANSPORTER"/>
    <property type="match status" value="1"/>
</dbReference>
<protein>
    <recommendedName>
        <fullName evidence="9">Aquaporin</fullName>
    </recommendedName>
</protein>
<dbReference type="SUPFAM" id="SSF81338">
    <property type="entry name" value="Aquaporin-like"/>
    <property type="match status" value="1"/>
</dbReference>
<feature type="transmembrane region" description="Helical" evidence="7">
    <location>
        <begin position="171"/>
        <end position="190"/>
    </location>
</feature>
<evidence type="ECO:0000256" key="5">
    <source>
        <dbReference type="ARBA" id="ARBA00023136"/>
    </source>
</evidence>
<keyword evidence="3 6" id="KW-0812">Transmembrane</keyword>
<comment type="subcellular location">
    <subcellularLocation>
        <location evidence="1">Membrane</location>
        <topology evidence="1">Multi-pass membrane protein</topology>
    </subcellularLocation>
</comment>